<name>A0A1I2C7R6_9GAMM</name>
<keyword evidence="3" id="KW-1185">Reference proteome</keyword>
<keyword evidence="1" id="KW-0732">Signal</keyword>
<evidence type="ECO:0000313" key="3">
    <source>
        <dbReference type="Proteomes" id="UP000199477"/>
    </source>
</evidence>
<dbReference type="EMBL" id="FONH01000003">
    <property type="protein sequence ID" value="SFE63863.1"/>
    <property type="molecule type" value="Genomic_DNA"/>
</dbReference>
<feature type="signal peptide" evidence="1">
    <location>
        <begin position="1"/>
        <end position="24"/>
    </location>
</feature>
<dbReference type="AlphaFoldDB" id="A0A1I2C7R6"/>
<protein>
    <recommendedName>
        <fullName evidence="4">BNR/Asp-box repeat-containing protein</fullName>
    </recommendedName>
</protein>
<reference evidence="3" key="1">
    <citation type="submission" date="2016-10" db="EMBL/GenBank/DDBJ databases">
        <authorList>
            <person name="Varghese N."/>
            <person name="Submissions S."/>
        </authorList>
    </citation>
    <scope>NUCLEOTIDE SEQUENCE [LARGE SCALE GENOMIC DNA]</scope>
    <source>
        <strain evidence="3">UNC178MFTsu3.1</strain>
    </source>
</reference>
<accession>A0A1I2C7R6</accession>
<dbReference type="Proteomes" id="UP000199477">
    <property type="component" value="Unassembled WGS sequence"/>
</dbReference>
<evidence type="ECO:0000313" key="2">
    <source>
        <dbReference type="EMBL" id="SFE63863.1"/>
    </source>
</evidence>
<sequence length="360" mass="40029">MHATMKLLLCSAIALGLASAPTWADRQPPVHAAPTDGSHDFDFNLGTWHTHIRVLKQPLSGSTEWAEMRGTVRVNPIWGGKAQVEEIEADGADGRFEGMTVFLYDPAAHQWRQYFADSDEGRLETPSVGRFERNRGEFYSQELHEGRAVLLRGIWTVTSPDAHSYEQDYSDDGGKTWEANFIADLTRVKPGEAVTAFKPVGNEPGQHDFDWQLGSWDIHMSRMEHPLSGQSGWTALDGSVQVRKLWNGRANLAEIDTKGPSGHLQFLSLRLFNPKSRQWSLDFVSSDSGVFGTPMIGAFADGRGDFYDQESYHGKAILARFSFLHLAKGSNSDEQAFSADGGKTWEVNWVNASRRATAAR</sequence>
<feature type="chain" id="PRO_5011623881" description="BNR/Asp-box repeat-containing protein" evidence="1">
    <location>
        <begin position="25"/>
        <end position="360"/>
    </location>
</feature>
<proteinExistence type="predicted"/>
<gene>
    <name evidence="2" type="ORF">SAMN02799615_01378</name>
</gene>
<evidence type="ECO:0000256" key="1">
    <source>
        <dbReference type="SAM" id="SignalP"/>
    </source>
</evidence>
<evidence type="ECO:0008006" key="4">
    <source>
        <dbReference type="Google" id="ProtNLM"/>
    </source>
</evidence>
<dbReference type="STRING" id="500610.SAMN02799615_01378"/>
<organism evidence="2 3">
    <name type="scientific">Dyella marensis</name>
    <dbReference type="NCBI Taxonomy" id="500610"/>
    <lineage>
        <taxon>Bacteria</taxon>
        <taxon>Pseudomonadati</taxon>
        <taxon>Pseudomonadota</taxon>
        <taxon>Gammaproteobacteria</taxon>
        <taxon>Lysobacterales</taxon>
        <taxon>Rhodanobacteraceae</taxon>
        <taxon>Dyella</taxon>
    </lineage>
</organism>